<feature type="compositionally biased region" description="Basic and acidic residues" evidence="2">
    <location>
        <begin position="1885"/>
        <end position="1908"/>
    </location>
</feature>
<feature type="compositionally biased region" description="Basic and acidic residues" evidence="2">
    <location>
        <begin position="725"/>
        <end position="738"/>
    </location>
</feature>
<dbReference type="Pfam" id="PF10551">
    <property type="entry name" value="MULE"/>
    <property type="match status" value="1"/>
</dbReference>
<sequence>MYSSSSNTEPSSRFPNLKEVNPDIGLGEPLGFGKPAFGSAASGRSRPRLVKSRKPKGRMETGKDDSGFNPFRPVSDDSVPGVGSSFLGKKLNFGNVGSENFEFVGNSDPNVDNSSGFVGDKVLDDMGKLKIGSSLNTNVENSSGFVGNGILDGLGKLRFGSDQEFASTANPVSNVNANNRENFSHVEGSDKVIPVSGGVFKGIGIDKNAVYKLPEEIGKLNIEGSSNLERSKNRKDVSFNVSAENKTHFSFGSSDNAVKSCVTSVASELPNEKKLNIGKGSSSLGGSSAASILLEKMMNLNVKDPVNTDGGEKKDDNFSANDQSGFMFRSDRGSSGIFYGKADSMLSDDMLKLKIATQGGDNNHQRQTCFGEDSMGNLSNKNRDDYFKPVRDFVEVPSVVRPGKKDEFNFTSGWNGMGPTHVEFTTPNPKGNIFPGLDEKLEFSAKLESTKDARSKKRRGKLKKPTSSQPLLGKDFVFPKSSSQENPDSFEAYSPMDVSPYQEILADNTGSRDTSVTSEEAFHPFINDASSESRPTVLNDATDEDLVFATQRMDINYDDRKSTETEVGNTEYWVGKEGGAKSPSPESAARADSESFKTANEQLECSTDSFVTATDNEVSSRLRIERQDSDGRMQFSFTTASEDVGGTSFMFAASSSVQGQSSATMRHQKKKNRAKVVQESYSSSTPNTIVPPASSSMQFFPNSDTTSLLSPRRGQRGDLPSSLSRRGDKTEAVKEQEIKQSSTPAASIAAQEACDKWRLRGNHAYANGDMSRAEDYYTQGVSCVSENENSTSCLRALMLCYSNRAATRMSLGRMREALADCMKAAAIDPNFLRVQVRAANCYLALGEVEDASRHFMKCLQSGSEACVDRKLVLEASEGLDKAQKVSECMKQSAELLRRRPSSDAESALGVIAQALTISSYCEKLLEMKADALLMLRKYEELIQLCEQTLGFAEMNYHVADSHSLNASFRVWRLRLSIKSYFYLGRLEEALDFLKKQEESVSTNKESESKSLASLLPLAGTIVELVRHKTAGNEAFQSGRHTEAIEHYTAALSCTVESRPFAAVCFCNRAAAYKAMGQIVDAIADCSLAIALDGNYLKAISRRATLFEMIRDYDQATADLQRLVSVLVKQVEDKAYQCGASDRSSSVNELRQAQQRLSAMEEEARKEIPLNMYLILGIDPSVTVSEIKKAYRKAALRHHPDKAGQSLAKSENGDDGLWKEVVEEVHKGADRLFKMIGQAYAVLSDSNKLSSYRVEMEEGKPVLFLFPVMHFLGNLAEDSVLVLIFGSFTEDEIKSLQRQSPKTDIEIRFGSIDSETLKSVGIFSTKLSEVNHTAGCISKLVNKKNAATCSTVESTASIAATTIDENGSVQHRCSVSCSDGIQGLKIANVELTHSCFSENVSNFSKEFSGEHHFGEIVTIPSNLIANEALVSSLEGVDLVNSRENILETSNGRTAAVRNLLPRGLVNLGNLCFLNATLQALLSCPPFVLLLQELRTRDIPMDGYPTLRAFVEFVSDFDTPMESSSKKKEMVLETGKPFRPDMFETILKMFTPDVPNSIHGRPRQEDAQEFLSFIMHQMHDELLKLEGQISICNGERTSLVSSINDDDDDDYWETVGPKNKTAITRTQSFIPSKLSVIFGGQLRSVVKARGIKASATVQPFLLLHLNICPEPVCTIEDALHLFSAPETLEGYRTSAPGKAEVVNASKSVKILELSEIMILHLMRFSYGSQGSTKLHKPVRFPLELVFGREIMVSPSSEGRRYELVATITHHGRDPSKGHYTADSRHPNGKWLHFDDASVTVIPTSKFYEELVTRRASGIKCGQLANKLLNRNTKSTYSDSSSSDEDDDDDSNNIETDDQKDKEEDNDETESHADGDANLENCLNIDSVPHKLEDRDNNKEDATCDESRAVEGDVPPAKKQCIEANAFEGWNVITNKMEKSVDRLIEVELEELGDKNKGDASTQGIHIGPLALYDYTDAFTTATVFPTKDELIEWARSTGKKYGLGIVIKASETGAKNRRPRMRFACERSGQYRKFVKTSDDEDREVKRRPNATGTKKCGCPFELKCVQGIEGWTVSVFNGTHNHPSTLHMGGHSYARRLSSDQTSKLVELSKSLVKPKDILNALKNQDPMNVCTIKSVYNSRHKHRLKGMMVKDTLPTEMAKDALPTVIVTERKLALMNAIATVFPDATNLLCRWHIEKNVLAKCKKMFDNNKWEAFLHGWNTLVLSSSIAAYEEHLCALKRDFGMYPAALDYVERFWLGGLKERFVGAWTDSVMHFGNVTSNRAESSHSELKRHLAASQGDFDNAWGKMHDLIELQCTEIKGSFEESLDREQHNFGGDLFKELRGFVSKSAMKLVLMESQRVPCVVQHNLPCECVIRHTHGIPCAHKIVPFVQSNCSLPLSFLPDHWKKLDLVSPSEYATREEVLPAEFDIFLSKLGRLDEPDKIHLMNKFKELVGASDLDPEVKAWLL</sequence>
<dbReference type="SUPFAM" id="SSF54001">
    <property type="entry name" value="Cysteine proteinases"/>
    <property type="match status" value="1"/>
</dbReference>
<reference evidence="5 6" key="1">
    <citation type="submission" date="2020-08" db="EMBL/GenBank/DDBJ databases">
        <title>Plant Genome Project.</title>
        <authorList>
            <person name="Zhang R.-G."/>
        </authorList>
    </citation>
    <scope>NUCLEOTIDE SEQUENCE [LARGE SCALE GENOMIC DNA]</scope>
    <source>
        <strain evidence="5">WSP0</strain>
        <tissue evidence="5">Leaf</tissue>
    </source>
</reference>
<dbReference type="Pfam" id="PF00226">
    <property type="entry name" value="DnaJ"/>
    <property type="match status" value="1"/>
</dbReference>
<dbReference type="EMBL" id="JACTNZ010000013">
    <property type="protein sequence ID" value="KAG5517487.1"/>
    <property type="molecule type" value="Genomic_DNA"/>
</dbReference>
<feature type="region of interest" description="Disordered" evidence="2">
    <location>
        <begin position="1830"/>
        <end position="1908"/>
    </location>
</feature>
<dbReference type="InterPro" id="IPR018200">
    <property type="entry name" value="USP_CS"/>
</dbReference>
<dbReference type="SUPFAM" id="SSF48452">
    <property type="entry name" value="TPR-like"/>
    <property type="match status" value="2"/>
</dbReference>
<keyword evidence="6" id="KW-1185">Reference proteome</keyword>
<feature type="domain" description="J" evidence="3">
    <location>
        <begin position="1170"/>
        <end position="1259"/>
    </location>
</feature>
<evidence type="ECO:0000256" key="2">
    <source>
        <dbReference type="SAM" id="MobiDB-lite"/>
    </source>
</evidence>
<dbReference type="InterPro" id="IPR001394">
    <property type="entry name" value="Peptidase_C19_UCH"/>
</dbReference>
<feature type="region of interest" description="Disordered" evidence="2">
    <location>
        <begin position="1"/>
        <end position="73"/>
    </location>
</feature>
<accession>A0AAV6HWX6</accession>
<dbReference type="PROSITE" id="PS50235">
    <property type="entry name" value="USP_3"/>
    <property type="match status" value="1"/>
</dbReference>
<dbReference type="GO" id="GO:0016579">
    <property type="term" value="P:protein deubiquitination"/>
    <property type="evidence" value="ECO:0007669"/>
    <property type="project" value="InterPro"/>
</dbReference>
<dbReference type="PROSITE" id="PS00972">
    <property type="entry name" value="USP_1"/>
    <property type="match status" value="1"/>
</dbReference>
<dbReference type="SUPFAM" id="SSF46565">
    <property type="entry name" value="Chaperone J-domain"/>
    <property type="match status" value="1"/>
</dbReference>
<dbReference type="SMART" id="SM00028">
    <property type="entry name" value="TPR"/>
    <property type="match status" value="7"/>
</dbReference>
<comment type="caution">
    <text evidence="5">The sequence shown here is derived from an EMBL/GenBank/DDBJ whole genome shotgun (WGS) entry which is preliminary data.</text>
</comment>
<dbReference type="GO" id="GO:0004843">
    <property type="term" value="F:cysteine-type deubiquitinase activity"/>
    <property type="evidence" value="ECO:0007669"/>
    <property type="project" value="InterPro"/>
</dbReference>
<feature type="compositionally biased region" description="Polar residues" evidence="2">
    <location>
        <begin position="679"/>
        <end position="709"/>
    </location>
</feature>
<name>A0AAV6HWX6_9ERIC</name>
<dbReference type="Pfam" id="PF00443">
    <property type="entry name" value="UCH"/>
    <property type="match status" value="1"/>
</dbReference>
<dbReference type="SMART" id="SM00271">
    <property type="entry name" value="DnaJ"/>
    <property type="match status" value="1"/>
</dbReference>
<dbReference type="InterPro" id="IPR011990">
    <property type="entry name" value="TPR-like_helical_dom_sf"/>
</dbReference>
<evidence type="ECO:0000313" key="5">
    <source>
        <dbReference type="EMBL" id="KAG5517487.1"/>
    </source>
</evidence>
<gene>
    <name evidence="5" type="ORF">RHGRI_038031</name>
</gene>
<feature type="compositionally biased region" description="Basic residues" evidence="2">
    <location>
        <begin position="454"/>
        <end position="464"/>
    </location>
</feature>
<dbReference type="Gene3D" id="3.90.70.10">
    <property type="entry name" value="Cysteine proteinases"/>
    <property type="match status" value="1"/>
</dbReference>
<feature type="compositionally biased region" description="Basic and acidic residues" evidence="2">
    <location>
        <begin position="1854"/>
        <end position="1872"/>
    </location>
</feature>
<evidence type="ECO:0000259" key="3">
    <source>
        <dbReference type="PROSITE" id="PS50076"/>
    </source>
</evidence>
<dbReference type="PROSITE" id="PS00973">
    <property type="entry name" value="USP_2"/>
    <property type="match status" value="1"/>
</dbReference>
<protein>
    <recommendedName>
        <fullName evidence="7">Ubiquitinyl hydrolase 1</fullName>
    </recommendedName>
</protein>
<feature type="compositionally biased region" description="Basic residues" evidence="2">
    <location>
        <begin position="45"/>
        <end position="56"/>
    </location>
</feature>
<feature type="compositionally biased region" description="Polar residues" evidence="2">
    <location>
        <begin position="1"/>
        <end position="14"/>
    </location>
</feature>
<dbReference type="Gene3D" id="1.25.40.10">
    <property type="entry name" value="Tetratricopeptide repeat domain"/>
    <property type="match status" value="2"/>
</dbReference>
<dbReference type="InterPro" id="IPR028889">
    <property type="entry name" value="USP"/>
</dbReference>
<evidence type="ECO:0000256" key="1">
    <source>
        <dbReference type="ARBA" id="ARBA00009085"/>
    </source>
</evidence>
<evidence type="ECO:0000259" key="4">
    <source>
        <dbReference type="PROSITE" id="PS50235"/>
    </source>
</evidence>
<dbReference type="PANTHER" id="PTHR45181">
    <property type="entry name" value="HEAT SHOCK PROTEIN DNAJ WITH TETRATRICOPEPTIDE REPEAT-CONTAINING PROTEIN"/>
    <property type="match status" value="1"/>
</dbReference>
<dbReference type="InterPro" id="IPR018289">
    <property type="entry name" value="MULE_transposase_dom"/>
</dbReference>
<feature type="region of interest" description="Disordered" evidence="2">
    <location>
        <begin position="447"/>
        <end position="494"/>
    </location>
</feature>
<feature type="region of interest" description="Disordered" evidence="2">
    <location>
        <begin position="568"/>
        <end position="599"/>
    </location>
</feature>
<organism evidence="5 6">
    <name type="scientific">Rhododendron griersonianum</name>
    <dbReference type="NCBI Taxonomy" id="479676"/>
    <lineage>
        <taxon>Eukaryota</taxon>
        <taxon>Viridiplantae</taxon>
        <taxon>Streptophyta</taxon>
        <taxon>Embryophyta</taxon>
        <taxon>Tracheophyta</taxon>
        <taxon>Spermatophyta</taxon>
        <taxon>Magnoliopsida</taxon>
        <taxon>eudicotyledons</taxon>
        <taxon>Gunneridae</taxon>
        <taxon>Pentapetalae</taxon>
        <taxon>asterids</taxon>
        <taxon>Ericales</taxon>
        <taxon>Ericaceae</taxon>
        <taxon>Ericoideae</taxon>
        <taxon>Rhodoreae</taxon>
        <taxon>Rhododendron</taxon>
    </lineage>
</organism>
<feature type="domain" description="USP" evidence="4">
    <location>
        <begin position="1461"/>
        <end position="1813"/>
    </location>
</feature>
<dbReference type="PROSITE" id="PS50076">
    <property type="entry name" value="DNAJ_2"/>
    <property type="match status" value="1"/>
</dbReference>
<feature type="compositionally biased region" description="Basic and acidic residues" evidence="2">
    <location>
        <begin position="57"/>
        <end position="66"/>
    </location>
</feature>
<dbReference type="Gene3D" id="1.10.287.110">
    <property type="entry name" value="DnaJ domain"/>
    <property type="match status" value="1"/>
</dbReference>
<evidence type="ECO:0008006" key="7">
    <source>
        <dbReference type="Google" id="ProtNLM"/>
    </source>
</evidence>
<evidence type="ECO:0000313" key="6">
    <source>
        <dbReference type="Proteomes" id="UP000823749"/>
    </source>
</evidence>
<feature type="compositionally biased region" description="Acidic residues" evidence="2">
    <location>
        <begin position="1839"/>
        <end position="1853"/>
    </location>
</feature>
<dbReference type="FunFam" id="3.90.70.10:FF:000108">
    <property type="entry name" value="Ubiquitin carboxyl-terminal hydrolase"/>
    <property type="match status" value="1"/>
</dbReference>
<comment type="similarity">
    <text evidence="1">Belongs to the peptidase C19 family.</text>
</comment>
<dbReference type="Proteomes" id="UP000823749">
    <property type="component" value="Chromosome 13"/>
</dbReference>
<dbReference type="CDD" id="cd06257">
    <property type="entry name" value="DnaJ"/>
    <property type="match status" value="1"/>
</dbReference>
<dbReference type="PANTHER" id="PTHR45181:SF4">
    <property type="entry name" value="HEAT SHOCK PROTEIN DNAJ WITH TETRATRICOPEPTIDE REPEAT-CONTAINING PROTEIN"/>
    <property type="match status" value="1"/>
</dbReference>
<dbReference type="CDD" id="cd02257">
    <property type="entry name" value="Peptidase_C19"/>
    <property type="match status" value="1"/>
</dbReference>
<dbReference type="InterPro" id="IPR036869">
    <property type="entry name" value="J_dom_sf"/>
</dbReference>
<proteinExistence type="inferred from homology"/>
<dbReference type="InterPro" id="IPR001623">
    <property type="entry name" value="DnaJ_domain"/>
</dbReference>
<dbReference type="InterPro" id="IPR038765">
    <property type="entry name" value="Papain-like_cys_pep_sf"/>
</dbReference>
<dbReference type="InterPro" id="IPR019734">
    <property type="entry name" value="TPR_rpt"/>
</dbReference>
<feature type="region of interest" description="Disordered" evidence="2">
    <location>
        <begin position="658"/>
        <end position="747"/>
    </location>
</feature>
<dbReference type="PRINTS" id="PR00625">
    <property type="entry name" value="JDOMAIN"/>
</dbReference>